<dbReference type="InterPro" id="IPR016460">
    <property type="entry name" value="COPB1"/>
</dbReference>
<keyword evidence="15" id="KW-1185">Reference proteome</keyword>
<dbReference type="EMBL" id="LT934116">
    <property type="protein sequence ID" value="VAH78743.1"/>
    <property type="molecule type" value="Genomic_DNA"/>
</dbReference>
<organism evidence="14 15">
    <name type="scientific">Triticum turgidum subsp. durum</name>
    <name type="common">Durum wheat</name>
    <name type="synonym">Triticum durum</name>
    <dbReference type="NCBI Taxonomy" id="4567"/>
    <lineage>
        <taxon>Eukaryota</taxon>
        <taxon>Viridiplantae</taxon>
        <taxon>Streptophyta</taxon>
        <taxon>Embryophyta</taxon>
        <taxon>Tracheophyta</taxon>
        <taxon>Spermatophyta</taxon>
        <taxon>Magnoliopsida</taxon>
        <taxon>Liliopsida</taxon>
        <taxon>Poales</taxon>
        <taxon>Poaceae</taxon>
        <taxon>BOP clade</taxon>
        <taxon>Pooideae</taxon>
        <taxon>Triticodae</taxon>
        <taxon>Triticeae</taxon>
        <taxon>Triticinae</taxon>
        <taxon>Triticum</taxon>
    </lineage>
</organism>
<evidence type="ECO:0000256" key="4">
    <source>
        <dbReference type="ARBA" id="ARBA00022737"/>
    </source>
</evidence>
<sequence length="986" mass="110257">MSEESRCTFLVPLDKSCLSTAEKIKADLEGSDVGAKVDALKRAIMLLLNGYTIPHLLATVVRYVVPSEEHIIQRLLLLYLEVVDKRDGASGKVSPEMILISHILRNNLQHPNEYIRGVTLRFLCRLNEPELLEPLVPAVLANLKHQHPFVRRHVFSAISAIYRLRDGKQLLPDASYIVGRALVIEQDPTARRNAFLSLCDCSQVQAIFYLLSNAVGFTEWPDPLQMAALDFFRKVCVNHPHKNHHRRLFCRRYIEVISSLLSTGSTAVAYHCACTLLSVSHTPTLINAAAKTYCQLLNSQRDSNVKLIILDRLHELHISHRYMMVNFVMDILRELASPDLVVKKKVLDLVLGLLTPQNVGDVVFALKEEVYELMYSLLEFANEYYQMLLQAIHACAVVYPKVAGPVVHLLLGFLGYGDVASASDVVLFMREVIETKPFMRFSIIHELIGTLYKIKDSFICSCALWILGEYSLSLFEVEKAISTIKESLGDQPFYAVSEESESIDSSKPDHPAMDSSTLFSKRLLVALLNDTCATQSAATDDSIFNPALTSGLFDSRHNLRFLIMSGDFHLAAVVACTLAKLVLRLEEVQPSKVVTNNASAESLLIMVSILQLGKCSYLPHPIDSDSYDRIVFCIRLLCSTDDHARKVWLLSCRQSFTKMVIAEKQFMKNEKMKVKAHNAYAHPDDSIDFYHLRSRRELDQLELEDEVRGDLMAATGEVMKGTYDANKLKRLVQLTGFSDPVYAEGLVTLNRYYDTVLDVTVINRTEETLHNLCVEFATASKTAIVERTKKYTVAPEACEQIQANIKMSSTNVGIIVGRIVYETSDAMELSEVILKDMIINIADYMTAATCSDVGFRKMWAECWCKIKLKVNTVLHDENEFVNFIIKSTNMTCLTPLSAFDGDCGLVAVNLYAKSVFGEDALVNISVEKQANCKLSGYITIRGNVRGLVLNLAHTIVVTQQATVDGAMSLSEALLPLQDVSASLMSV</sequence>
<evidence type="ECO:0000259" key="13">
    <source>
        <dbReference type="Pfam" id="PF14806"/>
    </source>
</evidence>
<keyword evidence="8 10" id="KW-0472">Membrane</keyword>
<dbReference type="InterPro" id="IPR029446">
    <property type="entry name" value="COPB1_appendage_platform_dom"/>
</dbReference>
<dbReference type="GO" id="GO:0006891">
    <property type="term" value="P:intra-Golgi vesicle-mediated transport"/>
    <property type="evidence" value="ECO:0007669"/>
    <property type="project" value="TreeGrafter"/>
</dbReference>
<comment type="subcellular location">
    <subcellularLocation>
        <location evidence="10">Cytoplasm</location>
    </subcellularLocation>
    <subcellularLocation>
        <location evidence="1 10">Golgi apparatus membrane</location>
        <topology evidence="1 10">Peripheral membrane protein</topology>
        <orientation evidence="1 10">Cytoplasmic side</orientation>
    </subcellularLocation>
    <subcellularLocation>
        <location evidence="10">Cytoplasmic vesicle</location>
        <location evidence="10">COPI-coated vesicle membrane</location>
        <topology evidence="10">Peripheral membrane protein</topology>
        <orientation evidence="10">Cytoplasmic side</orientation>
    </subcellularLocation>
</comment>
<dbReference type="InterPro" id="IPR016024">
    <property type="entry name" value="ARM-type_fold"/>
</dbReference>
<dbReference type="GO" id="GO:0000139">
    <property type="term" value="C:Golgi membrane"/>
    <property type="evidence" value="ECO:0007669"/>
    <property type="project" value="UniProtKB-SubCell"/>
</dbReference>
<dbReference type="Gene3D" id="1.25.10.10">
    <property type="entry name" value="Leucine-rich Repeat Variant"/>
    <property type="match status" value="1"/>
</dbReference>
<dbReference type="SUPFAM" id="SSF48371">
    <property type="entry name" value="ARM repeat"/>
    <property type="match status" value="1"/>
</dbReference>
<dbReference type="GO" id="GO:0006888">
    <property type="term" value="P:endoplasmic reticulum to Golgi vesicle-mediated transport"/>
    <property type="evidence" value="ECO:0007669"/>
    <property type="project" value="TreeGrafter"/>
</dbReference>
<dbReference type="Pfam" id="PF14806">
    <property type="entry name" value="Coatomer_b_Cpla"/>
    <property type="match status" value="1"/>
</dbReference>
<dbReference type="PANTHER" id="PTHR10635">
    <property type="entry name" value="COATOMER SUBUNIT BETA"/>
    <property type="match status" value="1"/>
</dbReference>
<accession>A0A9R1QMK3</accession>
<feature type="domain" description="Coatomer beta subunit appendage platform" evidence="13">
    <location>
        <begin position="831"/>
        <end position="953"/>
    </location>
</feature>
<dbReference type="AlphaFoldDB" id="A0A9R1QMK3"/>
<dbReference type="PANTHER" id="PTHR10635:SF1">
    <property type="entry name" value="COATOMER SUBUNIT BETA-1"/>
    <property type="match status" value="1"/>
</dbReference>
<evidence type="ECO:0000256" key="10">
    <source>
        <dbReference type="PIRNR" id="PIRNR005727"/>
    </source>
</evidence>
<evidence type="ECO:0000313" key="15">
    <source>
        <dbReference type="Proteomes" id="UP000324705"/>
    </source>
</evidence>
<evidence type="ECO:0000259" key="12">
    <source>
        <dbReference type="Pfam" id="PF07718"/>
    </source>
</evidence>
<protein>
    <recommendedName>
        <fullName evidence="10">Coatomer subunit beta</fullName>
    </recommendedName>
    <alternativeName>
        <fullName evidence="10">Beta-coat protein</fullName>
    </alternativeName>
</protein>
<evidence type="ECO:0000256" key="6">
    <source>
        <dbReference type="ARBA" id="ARBA00022927"/>
    </source>
</evidence>
<proteinExistence type="predicted"/>
<evidence type="ECO:0000256" key="2">
    <source>
        <dbReference type="ARBA" id="ARBA00022448"/>
    </source>
</evidence>
<dbReference type="InterPro" id="IPR011710">
    <property type="entry name" value="Coatomer_bsu_C"/>
</dbReference>
<evidence type="ECO:0000256" key="5">
    <source>
        <dbReference type="ARBA" id="ARBA00022892"/>
    </source>
</evidence>
<name>A0A9R1QMK3_TRITD</name>
<dbReference type="PIRSF" id="PIRSF005727">
    <property type="entry name" value="Coatomer_beta_subunit"/>
    <property type="match status" value="1"/>
</dbReference>
<reference evidence="14 15" key="1">
    <citation type="submission" date="2017-09" db="EMBL/GenBank/DDBJ databases">
        <authorList>
            <consortium name="International Durum Wheat Genome Sequencing Consortium (IDWGSC)"/>
            <person name="Milanesi L."/>
        </authorList>
    </citation>
    <scope>NUCLEOTIDE SEQUENCE [LARGE SCALE GENOMIC DNA]</scope>
    <source>
        <strain evidence="15">cv. Svevo</strain>
    </source>
</reference>
<dbReference type="Pfam" id="PF07718">
    <property type="entry name" value="Coatamer_beta_C"/>
    <property type="match status" value="1"/>
</dbReference>
<dbReference type="InterPro" id="IPR011989">
    <property type="entry name" value="ARM-like"/>
</dbReference>
<evidence type="ECO:0000256" key="1">
    <source>
        <dbReference type="ARBA" id="ARBA00004255"/>
    </source>
</evidence>
<dbReference type="GO" id="GO:0006886">
    <property type="term" value="P:intracellular protein transport"/>
    <property type="evidence" value="ECO:0007669"/>
    <property type="project" value="InterPro"/>
</dbReference>
<feature type="domain" description="Clathrin/coatomer adaptor adaptin-like N-terminal" evidence="11">
    <location>
        <begin position="24"/>
        <end position="487"/>
    </location>
</feature>
<keyword evidence="4" id="KW-0677">Repeat</keyword>
<keyword evidence="2 10" id="KW-0813">Transport</keyword>
<evidence type="ECO:0000256" key="3">
    <source>
        <dbReference type="ARBA" id="ARBA00022490"/>
    </source>
</evidence>
<comment type="subunit">
    <text evidence="10">Oligomeric complex that consists of at least the alpha, beta, beta', gamma, delta, epsilon and zeta subunits.</text>
</comment>
<evidence type="ECO:0000256" key="9">
    <source>
        <dbReference type="ARBA" id="ARBA00023329"/>
    </source>
</evidence>
<feature type="domain" description="Coatomer beta subunit C-terminal" evidence="12">
    <location>
        <begin position="683"/>
        <end position="822"/>
    </location>
</feature>
<keyword evidence="7 10" id="KW-0333">Golgi apparatus</keyword>
<dbReference type="Gramene" id="TRITD3Bv1G152600.2">
    <property type="protein sequence ID" value="TRITD3Bv1G152600.2"/>
    <property type="gene ID" value="TRITD3Bv1G152600"/>
</dbReference>
<dbReference type="Proteomes" id="UP000324705">
    <property type="component" value="Chromosome 3B"/>
</dbReference>
<keyword evidence="3 10" id="KW-0963">Cytoplasm</keyword>
<evidence type="ECO:0000313" key="14">
    <source>
        <dbReference type="EMBL" id="VAH78743.1"/>
    </source>
</evidence>
<dbReference type="Pfam" id="PF01602">
    <property type="entry name" value="Adaptin_N"/>
    <property type="match status" value="1"/>
</dbReference>
<keyword evidence="9 10" id="KW-0968">Cytoplasmic vesicle</keyword>
<evidence type="ECO:0000256" key="7">
    <source>
        <dbReference type="ARBA" id="ARBA00023034"/>
    </source>
</evidence>
<dbReference type="GO" id="GO:0005198">
    <property type="term" value="F:structural molecule activity"/>
    <property type="evidence" value="ECO:0007669"/>
    <property type="project" value="InterPro"/>
</dbReference>
<dbReference type="OMA" id="CISHRYM"/>
<comment type="function">
    <text evidence="10">The coatomer is a cytosolic protein complex that binds to dilysine motifs and reversibly associates with Golgi non-clathrin-coated vesicles, which further mediate biosynthetic protein transport from the ER, via the Golgi up to the trans Golgi network. Coatomer complex is required for budding from Golgi membranes, and is essential for the retrograde Golgi-to-ER transport of dilysine-tagged proteins.</text>
</comment>
<dbReference type="InterPro" id="IPR002553">
    <property type="entry name" value="Clathrin/coatomer_adapt-like_N"/>
</dbReference>
<dbReference type="GO" id="GO:0030126">
    <property type="term" value="C:COPI vesicle coat"/>
    <property type="evidence" value="ECO:0007669"/>
    <property type="project" value="InterPro"/>
</dbReference>
<keyword evidence="5 10" id="KW-0931">ER-Golgi transport</keyword>
<keyword evidence="6 10" id="KW-0653">Protein transport</keyword>
<evidence type="ECO:0000256" key="8">
    <source>
        <dbReference type="ARBA" id="ARBA00023136"/>
    </source>
</evidence>
<gene>
    <name evidence="14" type="ORF">TRITD_3Bv1G152600</name>
</gene>
<evidence type="ECO:0000259" key="11">
    <source>
        <dbReference type="Pfam" id="PF01602"/>
    </source>
</evidence>